<dbReference type="Proteomes" id="UP000647017">
    <property type="component" value="Unassembled WGS sequence"/>
</dbReference>
<comment type="caution">
    <text evidence="10">The sequence shown here is derived from an EMBL/GenBank/DDBJ whole genome shotgun (WGS) entry which is preliminary data.</text>
</comment>
<evidence type="ECO:0000313" key="10">
    <source>
        <dbReference type="EMBL" id="GIJ10119.1"/>
    </source>
</evidence>
<feature type="transmembrane region" description="Helical" evidence="7">
    <location>
        <begin position="149"/>
        <end position="169"/>
    </location>
</feature>
<comment type="subcellular location">
    <subcellularLocation>
        <location evidence="1 7">Cell membrane</location>
        <topology evidence="1 7">Multi-pass membrane protein</topology>
    </subcellularLocation>
</comment>
<dbReference type="RefSeq" id="WP_308442402.1">
    <property type="nucleotide sequence ID" value="NZ_BOOZ01000016.1"/>
</dbReference>
<evidence type="ECO:0000256" key="4">
    <source>
        <dbReference type="ARBA" id="ARBA00022692"/>
    </source>
</evidence>
<evidence type="ECO:0000259" key="9">
    <source>
        <dbReference type="Pfam" id="PF09335"/>
    </source>
</evidence>
<dbReference type="Pfam" id="PF09335">
    <property type="entry name" value="VTT_dom"/>
    <property type="match status" value="1"/>
</dbReference>
<evidence type="ECO:0000256" key="7">
    <source>
        <dbReference type="RuleBase" id="RU366058"/>
    </source>
</evidence>
<keyword evidence="4 7" id="KW-0812">Transmembrane</keyword>
<feature type="domain" description="VTT" evidence="9">
    <location>
        <begin position="129"/>
        <end position="245"/>
    </location>
</feature>
<keyword evidence="3 7" id="KW-1003">Cell membrane</keyword>
<feature type="transmembrane region" description="Helical" evidence="7">
    <location>
        <begin position="223"/>
        <end position="243"/>
    </location>
</feature>
<evidence type="ECO:0000256" key="6">
    <source>
        <dbReference type="ARBA" id="ARBA00023136"/>
    </source>
</evidence>
<evidence type="ECO:0000313" key="11">
    <source>
        <dbReference type="Proteomes" id="UP000647017"/>
    </source>
</evidence>
<dbReference type="InterPro" id="IPR015414">
    <property type="entry name" value="TMEM64"/>
</dbReference>
<keyword evidence="11" id="KW-1185">Reference proteome</keyword>
<evidence type="ECO:0000256" key="1">
    <source>
        <dbReference type="ARBA" id="ARBA00004651"/>
    </source>
</evidence>
<dbReference type="PANTHER" id="PTHR12677:SF59">
    <property type="entry name" value="GOLGI APPARATUS MEMBRANE PROTEIN TVP38-RELATED"/>
    <property type="match status" value="1"/>
</dbReference>
<evidence type="ECO:0000256" key="2">
    <source>
        <dbReference type="ARBA" id="ARBA00008640"/>
    </source>
</evidence>
<proteinExistence type="inferred from homology"/>
<gene>
    <name evidence="10" type="ORF">Van01_33330</name>
</gene>
<keyword evidence="6 7" id="KW-0472">Membrane</keyword>
<dbReference type="EMBL" id="BOOZ01000016">
    <property type="protein sequence ID" value="GIJ10119.1"/>
    <property type="molecule type" value="Genomic_DNA"/>
</dbReference>
<name>A0ABQ4HWW8_9ACTN</name>
<feature type="region of interest" description="Disordered" evidence="8">
    <location>
        <begin position="10"/>
        <end position="55"/>
    </location>
</feature>
<feature type="transmembrane region" description="Helical" evidence="7">
    <location>
        <begin position="73"/>
        <end position="95"/>
    </location>
</feature>
<accession>A0ABQ4HWW8</accession>
<feature type="transmembrane region" description="Helical" evidence="7">
    <location>
        <begin position="115"/>
        <end position="142"/>
    </location>
</feature>
<dbReference type="InterPro" id="IPR032816">
    <property type="entry name" value="VTT_dom"/>
</dbReference>
<comment type="similarity">
    <text evidence="2 7">Belongs to the TVP38/TMEM64 family.</text>
</comment>
<protein>
    <recommendedName>
        <fullName evidence="7">TVP38/TMEM64 family membrane protein</fullName>
    </recommendedName>
</protein>
<keyword evidence="5 7" id="KW-1133">Transmembrane helix</keyword>
<feature type="transmembrane region" description="Helical" evidence="7">
    <location>
        <begin position="189"/>
        <end position="211"/>
    </location>
</feature>
<sequence>MIRELRRRLLRASRSGEPAADVPEPDLTSANPAQPGAETARPADPGDGTRYGDPAVTAPTTARRLLLLATTPSVTRFSLLLLLLAGFAVTLLLVPQPDPTTLPDLADRMGRLAPVAGVLGGALLLVALVPRTFITLAAGAIFGALEGAAYALGAALLAALIGFTVGRVLGREFVAERVRGRLARLDRWFTRQSVLGVVTVRLLPISGFGLVSYGYGTTGARVLPFLVGSVIASAPTAFGYAAVGAAVTSPSGVNWFAAAPASLGFIASAVLLVRWWRTERRLRRPLP</sequence>
<dbReference type="PANTHER" id="PTHR12677">
    <property type="entry name" value="GOLGI APPARATUS MEMBRANE PROTEIN TVP38-RELATED"/>
    <property type="match status" value="1"/>
</dbReference>
<evidence type="ECO:0000256" key="3">
    <source>
        <dbReference type="ARBA" id="ARBA00022475"/>
    </source>
</evidence>
<feature type="transmembrane region" description="Helical" evidence="7">
    <location>
        <begin position="255"/>
        <end position="276"/>
    </location>
</feature>
<organism evidence="10 11">
    <name type="scientific">Micromonospora andamanensis</name>
    <dbReference type="NCBI Taxonomy" id="1287068"/>
    <lineage>
        <taxon>Bacteria</taxon>
        <taxon>Bacillati</taxon>
        <taxon>Actinomycetota</taxon>
        <taxon>Actinomycetes</taxon>
        <taxon>Micromonosporales</taxon>
        <taxon>Micromonosporaceae</taxon>
        <taxon>Micromonospora</taxon>
    </lineage>
</organism>
<evidence type="ECO:0000256" key="8">
    <source>
        <dbReference type="SAM" id="MobiDB-lite"/>
    </source>
</evidence>
<reference evidence="10 11" key="1">
    <citation type="submission" date="2021-01" db="EMBL/GenBank/DDBJ databases">
        <title>Whole genome shotgun sequence of Verrucosispora andamanensis NBRC 109075.</title>
        <authorList>
            <person name="Komaki H."/>
            <person name="Tamura T."/>
        </authorList>
    </citation>
    <scope>NUCLEOTIDE SEQUENCE [LARGE SCALE GENOMIC DNA]</scope>
    <source>
        <strain evidence="10 11">NBRC 109075</strain>
    </source>
</reference>
<evidence type="ECO:0000256" key="5">
    <source>
        <dbReference type="ARBA" id="ARBA00022989"/>
    </source>
</evidence>